<dbReference type="RefSeq" id="WP_211850610.1">
    <property type="nucleotide sequence ID" value="NZ_JAAGBB010000001.1"/>
</dbReference>
<dbReference type="PRINTS" id="PR00032">
    <property type="entry name" value="HTHARAC"/>
</dbReference>
<sequence length="286" mass="30885">MARGFSAAYDENGLDRGCYAAASLPQGAELIRAENPPLPFLRARHQQAVVLHLCRAVTPGRITRHVGGIRNLPPPRVGLLELTPGDTDLEFEAEARTSMLTLSLPQAVFAALDADPDRAFTRGLLPFRDDALRAVLVELAERADGGDSERLFLDHALCFLAAALATPRRRVPVRALDGVRLSRVLGAMEAAASGNTARPPALPDLADLAGLSLAEFARGFRAATGESPHAYLTRRRIEHAQALLLERPALPLAEVAAALGFADQAHFSRRFRQVTGTTPGRFRRGR</sequence>
<reference evidence="6" key="1">
    <citation type="journal article" date="2021" name="Syst. Appl. Microbiol.">
        <title>Roseomonas hellenica sp. nov., isolated from roots of wild-growing Alkanna tinctoria.</title>
        <authorList>
            <person name="Rat A."/>
            <person name="Naranjo H.D."/>
            <person name="Lebbe L."/>
            <person name="Cnockaert M."/>
            <person name="Krigas N."/>
            <person name="Grigoriadou K."/>
            <person name="Maloupa E."/>
            <person name="Willems A."/>
        </authorList>
    </citation>
    <scope>NUCLEOTIDE SEQUENCE [LARGE SCALE GENOMIC DNA]</scope>
    <source>
        <strain evidence="6">LMG 31523</strain>
    </source>
</reference>
<evidence type="ECO:0000313" key="6">
    <source>
        <dbReference type="Proteomes" id="UP001196870"/>
    </source>
</evidence>
<dbReference type="InterPro" id="IPR018062">
    <property type="entry name" value="HTH_AraC-typ_CS"/>
</dbReference>
<evidence type="ECO:0000313" key="5">
    <source>
        <dbReference type="EMBL" id="MBR0663027.1"/>
    </source>
</evidence>
<keyword evidence="3" id="KW-0804">Transcription</keyword>
<dbReference type="Proteomes" id="UP001196870">
    <property type="component" value="Unassembled WGS sequence"/>
</dbReference>
<organism evidence="5 6">
    <name type="scientific">Plastoroseomonas hellenica</name>
    <dbReference type="NCBI Taxonomy" id="2687306"/>
    <lineage>
        <taxon>Bacteria</taxon>
        <taxon>Pseudomonadati</taxon>
        <taxon>Pseudomonadota</taxon>
        <taxon>Alphaproteobacteria</taxon>
        <taxon>Acetobacterales</taxon>
        <taxon>Acetobacteraceae</taxon>
        <taxon>Plastoroseomonas</taxon>
    </lineage>
</organism>
<dbReference type="Pfam" id="PF12833">
    <property type="entry name" value="HTH_18"/>
    <property type="match status" value="1"/>
</dbReference>
<dbReference type="Gene3D" id="1.10.10.60">
    <property type="entry name" value="Homeodomain-like"/>
    <property type="match status" value="2"/>
</dbReference>
<dbReference type="SMART" id="SM00342">
    <property type="entry name" value="HTH_ARAC"/>
    <property type="match status" value="1"/>
</dbReference>
<comment type="caution">
    <text evidence="5">The sequence shown here is derived from an EMBL/GenBank/DDBJ whole genome shotgun (WGS) entry which is preliminary data.</text>
</comment>
<dbReference type="InterPro" id="IPR009057">
    <property type="entry name" value="Homeodomain-like_sf"/>
</dbReference>
<proteinExistence type="predicted"/>
<evidence type="ECO:0000256" key="2">
    <source>
        <dbReference type="ARBA" id="ARBA00023125"/>
    </source>
</evidence>
<evidence type="ECO:0000259" key="4">
    <source>
        <dbReference type="PROSITE" id="PS01124"/>
    </source>
</evidence>
<dbReference type="PANTHER" id="PTHR46796">
    <property type="entry name" value="HTH-TYPE TRANSCRIPTIONAL ACTIVATOR RHAS-RELATED"/>
    <property type="match status" value="1"/>
</dbReference>
<feature type="domain" description="HTH araC/xylS-type" evidence="4">
    <location>
        <begin position="182"/>
        <end position="285"/>
    </location>
</feature>
<dbReference type="InterPro" id="IPR050204">
    <property type="entry name" value="AraC_XylS_family_regulators"/>
</dbReference>
<keyword evidence="2" id="KW-0238">DNA-binding</keyword>
<gene>
    <name evidence="5" type="ORF">GXW71_01545</name>
</gene>
<accession>A0ABS5ERV2</accession>
<dbReference type="SUPFAM" id="SSF46689">
    <property type="entry name" value="Homeodomain-like"/>
    <property type="match status" value="2"/>
</dbReference>
<dbReference type="EMBL" id="JAAGBB010000001">
    <property type="protein sequence ID" value="MBR0663027.1"/>
    <property type="molecule type" value="Genomic_DNA"/>
</dbReference>
<dbReference type="PROSITE" id="PS00041">
    <property type="entry name" value="HTH_ARAC_FAMILY_1"/>
    <property type="match status" value="1"/>
</dbReference>
<evidence type="ECO:0000256" key="3">
    <source>
        <dbReference type="ARBA" id="ARBA00023163"/>
    </source>
</evidence>
<dbReference type="PROSITE" id="PS01124">
    <property type="entry name" value="HTH_ARAC_FAMILY_2"/>
    <property type="match status" value="1"/>
</dbReference>
<dbReference type="InterPro" id="IPR020449">
    <property type="entry name" value="Tscrpt_reg_AraC-type_HTH"/>
</dbReference>
<dbReference type="PANTHER" id="PTHR46796:SF14">
    <property type="entry name" value="TRANSCRIPTIONAL REGULATORY PROTEIN"/>
    <property type="match status" value="1"/>
</dbReference>
<dbReference type="InterPro" id="IPR018060">
    <property type="entry name" value="HTH_AraC"/>
</dbReference>
<keyword evidence="6" id="KW-1185">Reference proteome</keyword>
<keyword evidence="1" id="KW-0805">Transcription regulation</keyword>
<name>A0ABS5ERV2_9PROT</name>
<evidence type="ECO:0000256" key="1">
    <source>
        <dbReference type="ARBA" id="ARBA00023015"/>
    </source>
</evidence>
<protein>
    <submittedName>
        <fullName evidence="5">Helix-turn-helix transcriptional regulator</fullName>
    </submittedName>
</protein>